<dbReference type="GO" id="GO:0005737">
    <property type="term" value="C:cytoplasm"/>
    <property type="evidence" value="ECO:0007669"/>
    <property type="project" value="UniProtKB-SubCell"/>
</dbReference>
<comment type="pathway">
    <text evidence="3">Amino-acid biosynthesis; L-histidine biosynthesis; L-histidine from 5-phospho-alpha-D-ribose 1-diphosphate: step 1/9.</text>
</comment>
<dbReference type="NCBIfam" id="TIGR00070">
    <property type="entry name" value="hisG"/>
    <property type="match status" value="1"/>
</dbReference>
<keyword evidence="9 15" id="KW-0808">Transferase</keyword>
<evidence type="ECO:0000256" key="8">
    <source>
        <dbReference type="ARBA" id="ARBA00022676"/>
    </source>
</evidence>
<organism evidence="15">
    <name type="scientific">hydrothermal vent metagenome</name>
    <dbReference type="NCBI Taxonomy" id="652676"/>
    <lineage>
        <taxon>unclassified sequences</taxon>
        <taxon>metagenomes</taxon>
        <taxon>ecological metagenomes</taxon>
    </lineage>
</organism>
<dbReference type="GO" id="GO:0003879">
    <property type="term" value="F:ATP phosphoribosyltransferase activity"/>
    <property type="evidence" value="ECO:0007669"/>
    <property type="project" value="UniProtKB-EC"/>
</dbReference>
<dbReference type="InterPro" id="IPR013820">
    <property type="entry name" value="ATP_PRibTrfase_cat"/>
</dbReference>
<evidence type="ECO:0000256" key="3">
    <source>
        <dbReference type="ARBA" id="ARBA00004667"/>
    </source>
</evidence>
<proteinExistence type="inferred from homology"/>
<keyword evidence="12" id="KW-0368">Histidine biosynthesis</keyword>
<dbReference type="GO" id="GO:0005524">
    <property type="term" value="F:ATP binding"/>
    <property type="evidence" value="ECO:0007669"/>
    <property type="project" value="UniProtKB-KW"/>
</dbReference>
<evidence type="ECO:0000256" key="13">
    <source>
        <dbReference type="ARBA" id="ARBA00024861"/>
    </source>
</evidence>
<keyword evidence="6" id="KW-0963">Cytoplasm</keyword>
<evidence type="ECO:0000259" key="14">
    <source>
        <dbReference type="Pfam" id="PF01634"/>
    </source>
</evidence>
<dbReference type="SUPFAM" id="SSF53850">
    <property type="entry name" value="Periplasmic binding protein-like II"/>
    <property type="match status" value="1"/>
</dbReference>
<dbReference type="CDD" id="cd13595">
    <property type="entry name" value="PBP2_HisGs"/>
    <property type="match status" value="1"/>
</dbReference>
<evidence type="ECO:0000256" key="9">
    <source>
        <dbReference type="ARBA" id="ARBA00022679"/>
    </source>
</evidence>
<evidence type="ECO:0000256" key="11">
    <source>
        <dbReference type="ARBA" id="ARBA00022840"/>
    </source>
</evidence>
<dbReference type="PANTHER" id="PTHR21403">
    <property type="entry name" value="ATP PHOSPHORIBOSYLTRANSFERASE ATP-PRTASE"/>
    <property type="match status" value="1"/>
</dbReference>
<reference evidence="15" key="1">
    <citation type="submission" date="2016-10" db="EMBL/GenBank/DDBJ databases">
        <authorList>
            <person name="de Groot N.N."/>
        </authorList>
    </citation>
    <scope>NUCLEOTIDE SEQUENCE</scope>
</reference>
<dbReference type="HAMAP" id="MF_01018">
    <property type="entry name" value="HisG_Short"/>
    <property type="match status" value="1"/>
</dbReference>
<keyword evidence="7" id="KW-0028">Amino-acid biosynthesis</keyword>
<sequence length="211" mass="23489">MTNKQNTLTIALAKGRILKETLPLLEKAGISIKKEELESRKLIFNTNQENIKVLILRATDVPVFVQHGVADLGVSGLDTLLEHSGIGIHELLDLKIAKCRLCVASPKNKKLNKSILKVATKYVRSARKYFQEQQQQVEIIKLYGAMELAPIVNLSDCIVDLVDTGNTLKANNLEINTIIKNISSRLIVNTASYKTKNNLIKNIVSLIYKAL</sequence>
<protein>
    <recommendedName>
        <fullName evidence="5">ATP phosphoribosyltransferase</fullName>
        <ecNumber evidence="5">2.4.2.17</ecNumber>
    </recommendedName>
</protein>
<dbReference type="Gene3D" id="3.40.190.10">
    <property type="entry name" value="Periplasmic binding protein-like II"/>
    <property type="match status" value="2"/>
</dbReference>
<evidence type="ECO:0000256" key="4">
    <source>
        <dbReference type="ARBA" id="ARBA00009489"/>
    </source>
</evidence>
<keyword evidence="8 15" id="KW-0328">Glycosyltransferase</keyword>
<gene>
    <name evidence="15" type="ORF">MNB_SUP05-5-681</name>
</gene>
<dbReference type="AlphaFoldDB" id="A0A1W1C7S1"/>
<evidence type="ECO:0000256" key="6">
    <source>
        <dbReference type="ARBA" id="ARBA00022490"/>
    </source>
</evidence>
<dbReference type="EC" id="2.4.2.17" evidence="5"/>
<dbReference type="InterPro" id="IPR024893">
    <property type="entry name" value="ATP_PRibTrfase_HisG_short"/>
</dbReference>
<evidence type="ECO:0000256" key="2">
    <source>
        <dbReference type="ARBA" id="ARBA00004496"/>
    </source>
</evidence>
<dbReference type="PROSITE" id="PS01316">
    <property type="entry name" value="ATP_P_PHORIBOSYLTR"/>
    <property type="match status" value="1"/>
</dbReference>
<dbReference type="InterPro" id="IPR001348">
    <property type="entry name" value="ATP_PRibTrfase_HisG"/>
</dbReference>
<keyword evidence="10" id="KW-0547">Nucleotide-binding</keyword>
<dbReference type="InterPro" id="IPR018198">
    <property type="entry name" value="ATP_PRibTrfase_CS"/>
</dbReference>
<dbReference type="PANTHER" id="PTHR21403:SF8">
    <property type="entry name" value="ATP PHOSPHORIBOSYLTRANSFERASE"/>
    <property type="match status" value="1"/>
</dbReference>
<evidence type="ECO:0000256" key="7">
    <source>
        <dbReference type="ARBA" id="ARBA00022605"/>
    </source>
</evidence>
<evidence type="ECO:0000256" key="10">
    <source>
        <dbReference type="ARBA" id="ARBA00022741"/>
    </source>
</evidence>
<comment type="function">
    <text evidence="13">Catalyzes the condensation of ATP and 5-phosphoribose 1-diphosphate to form N'-(5'-phosphoribosyl)-ATP (PR-ATP). Has a crucial role in the pathway because the rate of histidine biosynthesis seems to be controlled primarily by regulation of HisG enzymatic activity.</text>
</comment>
<comment type="similarity">
    <text evidence="4">Belongs to the ATP phosphoribosyltransferase family. Short subfamily.</text>
</comment>
<evidence type="ECO:0000256" key="1">
    <source>
        <dbReference type="ARBA" id="ARBA00000915"/>
    </source>
</evidence>
<accession>A0A1W1C7S1</accession>
<dbReference type="GO" id="GO:0000105">
    <property type="term" value="P:L-histidine biosynthetic process"/>
    <property type="evidence" value="ECO:0007669"/>
    <property type="project" value="UniProtKB-UniPathway"/>
</dbReference>
<dbReference type="EMBL" id="FPHJ01000034">
    <property type="protein sequence ID" value="SFV61731.1"/>
    <property type="molecule type" value="Genomic_DNA"/>
</dbReference>
<dbReference type="Pfam" id="PF01634">
    <property type="entry name" value="HisG"/>
    <property type="match status" value="1"/>
</dbReference>
<evidence type="ECO:0000313" key="15">
    <source>
        <dbReference type="EMBL" id="SFV61731.1"/>
    </source>
</evidence>
<name>A0A1W1C7S1_9ZZZZ</name>
<comment type="catalytic activity">
    <reaction evidence="1">
        <text>1-(5-phospho-beta-D-ribosyl)-ATP + diphosphate = 5-phospho-alpha-D-ribose 1-diphosphate + ATP</text>
        <dbReference type="Rhea" id="RHEA:18473"/>
        <dbReference type="ChEBI" id="CHEBI:30616"/>
        <dbReference type="ChEBI" id="CHEBI:33019"/>
        <dbReference type="ChEBI" id="CHEBI:58017"/>
        <dbReference type="ChEBI" id="CHEBI:73183"/>
        <dbReference type="EC" id="2.4.2.17"/>
    </reaction>
</comment>
<evidence type="ECO:0000256" key="5">
    <source>
        <dbReference type="ARBA" id="ARBA00011946"/>
    </source>
</evidence>
<comment type="subcellular location">
    <subcellularLocation>
        <location evidence="2">Cytoplasm</location>
    </subcellularLocation>
</comment>
<dbReference type="UniPathway" id="UPA00031">
    <property type="reaction ID" value="UER00006"/>
</dbReference>
<feature type="domain" description="ATP phosphoribosyltransferase catalytic" evidence="14">
    <location>
        <begin position="57"/>
        <end position="207"/>
    </location>
</feature>
<keyword evidence="11" id="KW-0067">ATP-binding</keyword>
<dbReference type="FunFam" id="3.40.190.10:FF:000011">
    <property type="entry name" value="ATP phosphoribosyltransferase"/>
    <property type="match status" value="1"/>
</dbReference>
<evidence type="ECO:0000256" key="12">
    <source>
        <dbReference type="ARBA" id="ARBA00023102"/>
    </source>
</evidence>